<evidence type="ECO:0000313" key="2">
    <source>
        <dbReference type="Proteomes" id="UP001054252"/>
    </source>
</evidence>
<evidence type="ECO:0000313" key="1">
    <source>
        <dbReference type="EMBL" id="GKV19360.1"/>
    </source>
</evidence>
<name>A0AAV5K8V7_9ROSI</name>
<comment type="caution">
    <text evidence="1">The sequence shown here is derived from an EMBL/GenBank/DDBJ whole genome shotgun (WGS) entry which is preliminary data.</text>
</comment>
<dbReference type="EMBL" id="BPVZ01000052">
    <property type="protein sequence ID" value="GKV19360.1"/>
    <property type="molecule type" value="Genomic_DNA"/>
</dbReference>
<sequence length="36" mass="4062">MRNKGGGGGVFHEEDRLFDWAKGTGLYFGGEEWGWD</sequence>
<organism evidence="1 2">
    <name type="scientific">Rubroshorea leprosula</name>
    <dbReference type="NCBI Taxonomy" id="152421"/>
    <lineage>
        <taxon>Eukaryota</taxon>
        <taxon>Viridiplantae</taxon>
        <taxon>Streptophyta</taxon>
        <taxon>Embryophyta</taxon>
        <taxon>Tracheophyta</taxon>
        <taxon>Spermatophyta</taxon>
        <taxon>Magnoliopsida</taxon>
        <taxon>eudicotyledons</taxon>
        <taxon>Gunneridae</taxon>
        <taxon>Pentapetalae</taxon>
        <taxon>rosids</taxon>
        <taxon>malvids</taxon>
        <taxon>Malvales</taxon>
        <taxon>Dipterocarpaceae</taxon>
        <taxon>Rubroshorea</taxon>
    </lineage>
</organism>
<reference evidence="1 2" key="1">
    <citation type="journal article" date="2021" name="Commun. Biol.">
        <title>The genome of Shorea leprosula (Dipterocarpaceae) highlights the ecological relevance of drought in aseasonal tropical rainforests.</title>
        <authorList>
            <person name="Ng K.K.S."/>
            <person name="Kobayashi M.J."/>
            <person name="Fawcett J.A."/>
            <person name="Hatakeyama M."/>
            <person name="Paape T."/>
            <person name="Ng C.H."/>
            <person name="Ang C.C."/>
            <person name="Tnah L.H."/>
            <person name="Lee C.T."/>
            <person name="Nishiyama T."/>
            <person name="Sese J."/>
            <person name="O'Brien M.J."/>
            <person name="Copetti D."/>
            <person name="Mohd Noor M.I."/>
            <person name="Ong R.C."/>
            <person name="Putra M."/>
            <person name="Sireger I.Z."/>
            <person name="Indrioko S."/>
            <person name="Kosugi Y."/>
            <person name="Izuno A."/>
            <person name="Isagi Y."/>
            <person name="Lee S.L."/>
            <person name="Shimizu K.K."/>
        </authorList>
    </citation>
    <scope>NUCLEOTIDE SEQUENCE [LARGE SCALE GENOMIC DNA]</scope>
    <source>
        <strain evidence="1">214</strain>
    </source>
</reference>
<dbReference type="Proteomes" id="UP001054252">
    <property type="component" value="Unassembled WGS sequence"/>
</dbReference>
<dbReference type="AlphaFoldDB" id="A0AAV5K8V7"/>
<proteinExistence type="predicted"/>
<accession>A0AAV5K8V7</accession>
<gene>
    <name evidence="1" type="ORF">SLEP1_g29636</name>
</gene>
<protein>
    <submittedName>
        <fullName evidence="1">Uncharacterized protein</fullName>
    </submittedName>
</protein>
<keyword evidence="2" id="KW-1185">Reference proteome</keyword>